<dbReference type="Proteomes" id="UP000309215">
    <property type="component" value="Unassembled WGS sequence"/>
</dbReference>
<dbReference type="PROSITE" id="PS50943">
    <property type="entry name" value="HTH_CROC1"/>
    <property type="match status" value="1"/>
</dbReference>
<dbReference type="InterPro" id="IPR002078">
    <property type="entry name" value="Sigma_54_int"/>
</dbReference>
<proteinExistence type="predicted"/>
<name>A0A4V5PNQ1_9BACT</name>
<dbReference type="InterPro" id="IPR000253">
    <property type="entry name" value="FHA_dom"/>
</dbReference>
<dbReference type="SMART" id="SM00382">
    <property type="entry name" value="AAA"/>
    <property type="match status" value="1"/>
</dbReference>
<dbReference type="InterPro" id="IPR025943">
    <property type="entry name" value="Sigma_54_int_dom_ATP-bd_2"/>
</dbReference>
<evidence type="ECO:0000259" key="8">
    <source>
        <dbReference type="PROSITE" id="PS50045"/>
    </source>
</evidence>
<feature type="domain" description="HTH cro/C1-type" evidence="10">
    <location>
        <begin position="569"/>
        <end position="595"/>
    </location>
</feature>
<dbReference type="Pfam" id="PF00498">
    <property type="entry name" value="FHA"/>
    <property type="match status" value="1"/>
</dbReference>
<dbReference type="FunFam" id="3.40.50.300:FF:000006">
    <property type="entry name" value="DNA-binding transcriptional regulator NtrC"/>
    <property type="match status" value="1"/>
</dbReference>
<dbReference type="InterPro" id="IPR001387">
    <property type="entry name" value="Cro/C1-type_HTH"/>
</dbReference>
<dbReference type="Pfam" id="PF00158">
    <property type="entry name" value="Sigma54_activat"/>
    <property type="match status" value="1"/>
</dbReference>
<dbReference type="InterPro" id="IPR027417">
    <property type="entry name" value="P-loop_NTPase"/>
</dbReference>
<dbReference type="Gene3D" id="1.10.10.60">
    <property type="entry name" value="Homeodomain-like"/>
    <property type="match status" value="1"/>
</dbReference>
<feature type="domain" description="GGDEF" evidence="9">
    <location>
        <begin position="150"/>
        <end position="271"/>
    </location>
</feature>
<evidence type="ECO:0000313" key="12">
    <source>
        <dbReference type="Proteomes" id="UP000309215"/>
    </source>
</evidence>
<accession>A0A4V5PNQ1</accession>
<dbReference type="SUPFAM" id="SSF46689">
    <property type="entry name" value="Homeodomain-like"/>
    <property type="match status" value="1"/>
</dbReference>
<dbReference type="Gene3D" id="1.10.8.60">
    <property type="match status" value="1"/>
</dbReference>
<dbReference type="Gene3D" id="3.40.50.300">
    <property type="entry name" value="P-loop containing nucleotide triphosphate hydrolases"/>
    <property type="match status" value="1"/>
</dbReference>
<dbReference type="InterPro" id="IPR025944">
    <property type="entry name" value="Sigma_54_int_dom_CS"/>
</dbReference>
<evidence type="ECO:0000256" key="1">
    <source>
        <dbReference type="ARBA" id="ARBA00022741"/>
    </source>
</evidence>
<feature type="domain" description="FHA" evidence="7">
    <location>
        <begin position="47"/>
        <end position="96"/>
    </location>
</feature>
<dbReference type="OrthoDB" id="5481316at2"/>
<dbReference type="CDD" id="cd00060">
    <property type="entry name" value="FHA"/>
    <property type="match status" value="1"/>
</dbReference>
<dbReference type="Gene3D" id="2.60.200.20">
    <property type="match status" value="1"/>
</dbReference>
<dbReference type="Pfam" id="PF25601">
    <property type="entry name" value="AAA_lid_14"/>
    <property type="match status" value="1"/>
</dbReference>
<evidence type="ECO:0000259" key="9">
    <source>
        <dbReference type="PROSITE" id="PS50887"/>
    </source>
</evidence>
<evidence type="ECO:0000256" key="6">
    <source>
        <dbReference type="SAM" id="MobiDB-lite"/>
    </source>
</evidence>
<dbReference type="InterPro" id="IPR043128">
    <property type="entry name" value="Rev_trsase/Diguanyl_cyclase"/>
</dbReference>
<dbReference type="InterPro" id="IPR003593">
    <property type="entry name" value="AAA+_ATPase"/>
</dbReference>
<dbReference type="AlphaFoldDB" id="A0A4V5PNQ1"/>
<keyword evidence="4" id="KW-0238">DNA-binding</keyword>
<keyword evidence="12" id="KW-1185">Reference proteome</keyword>
<reference evidence="11 12" key="1">
    <citation type="submission" date="2019-04" db="EMBL/GenBank/DDBJ databases">
        <authorList>
            <person name="Li Y."/>
            <person name="Wang J."/>
        </authorList>
    </citation>
    <scope>NUCLEOTIDE SEQUENCE [LARGE SCALE GENOMIC DNA]</scope>
    <source>
        <strain evidence="11 12">DSM 14668</strain>
    </source>
</reference>
<dbReference type="EMBL" id="SSMQ01000041">
    <property type="protein sequence ID" value="TKD01217.1"/>
    <property type="molecule type" value="Genomic_DNA"/>
</dbReference>
<dbReference type="PANTHER" id="PTHR32071">
    <property type="entry name" value="TRANSCRIPTIONAL REGULATORY PROTEIN"/>
    <property type="match status" value="1"/>
</dbReference>
<comment type="caution">
    <text evidence="11">The sequence shown here is derived from an EMBL/GenBank/DDBJ whole genome shotgun (WGS) entry which is preliminary data.</text>
</comment>
<evidence type="ECO:0000256" key="4">
    <source>
        <dbReference type="ARBA" id="ARBA00023125"/>
    </source>
</evidence>
<sequence length="609" mass="66114">MSGVVETEPMASAPSPLDAPEEGRRLAVVVQAQQGMEIALLVPDTPLVVGRTEPSDLQVHDRTLSRQHARFMLAGDRLLVEDLGSRNGTWLAGQRIDRAGIEIGDEVMLGSVLACVHVLAPTGESLGIDGEEGFLRRVNEEAARARELRRPFALLVVRAKPVGDRSPHVRDWLAAVREAIRPFDRIATYGPGAAQVLLPEMGTEEATRVAQRIVASQGKEGAQLRVGVAAYPDAGSTVEALISLSRDAVNRATAERPVEVEGTRGFADGEVLEDDALVAGRAMREVLSTVERVAGARVPVILHGETGTGKEVLARALHERGPRRNKRMVRVNCGAIPKELVESTLFGHERGAFTGAAAQQKGVFEEADGGTVFLDEIGELAMPAQAALLRVLETGTLCRVGSVREITVDVRVVSATHRDLEAMARDGAFRSDLFYRLSTVVLEIPPLRERVDEIEPLSRRFLARANEGNARAVQGFSPTVLERLRAYAWPGNVRELRNVIERAVVVARGTLIDEEDLPARVRGAERPARAAVEWEGPAPTRTADVPVEGEGEDPAGVRERVEGYEATILREALEAAGWSRKAAAERLGIPVRTLSYRMKRLGLRRPGRS</sequence>
<gene>
    <name evidence="11" type="ORF">E8A74_31955</name>
</gene>
<dbReference type="PROSITE" id="PS00675">
    <property type="entry name" value="SIGMA54_INTERACT_1"/>
    <property type="match status" value="1"/>
</dbReference>
<dbReference type="InterPro" id="IPR058031">
    <property type="entry name" value="AAA_lid_NorR"/>
</dbReference>
<dbReference type="RefSeq" id="WP_136932909.1">
    <property type="nucleotide sequence ID" value="NZ_SSMQ01000041.1"/>
</dbReference>
<keyword evidence="2" id="KW-0067">ATP-binding</keyword>
<dbReference type="GO" id="GO:0005524">
    <property type="term" value="F:ATP binding"/>
    <property type="evidence" value="ECO:0007669"/>
    <property type="project" value="UniProtKB-KW"/>
</dbReference>
<dbReference type="InterPro" id="IPR008984">
    <property type="entry name" value="SMAD_FHA_dom_sf"/>
</dbReference>
<dbReference type="SUPFAM" id="SSF49879">
    <property type="entry name" value="SMAD/FHA domain"/>
    <property type="match status" value="1"/>
</dbReference>
<evidence type="ECO:0000256" key="5">
    <source>
        <dbReference type="ARBA" id="ARBA00023163"/>
    </source>
</evidence>
<dbReference type="SUPFAM" id="SSF52540">
    <property type="entry name" value="P-loop containing nucleoside triphosphate hydrolases"/>
    <property type="match status" value="1"/>
</dbReference>
<dbReference type="PROSITE" id="PS00676">
    <property type="entry name" value="SIGMA54_INTERACT_2"/>
    <property type="match status" value="1"/>
</dbReference>
<evidence type="ECO:0000259" key="10">
    <source>
        <dbReference type="PROSITE" id="PS50943"/>
    </source>
</evidence>
<evidence type="ECO:0000256" key="3">
    <source>
        <dbReference type="ARBA" id="ARBA00023015"/>
    </source>
</evidence>
<feature type="region of interest" description="Disordered" evidence="6">
    <location>
        <begin position="1"/>
        <end position="20"/>
    </location>
</feature>
<dbReference type="InterPro" id="IPR002197">
    <property type="entry name" value="HTH_Fis"/>
</dbReference>
<dbReference type="CDD" id="cd00009">
    <property type="entry name" value="AAA"/>
    <property type="match status" value="1"/>
</dbReference>
<dbReference type="InterPro" id="IPR025662">
    <property type="entry name" value="Sigma_54_int_dom_ATP-bd_1"/>
</dbReference>
<dbReference type="PRINTS" id="PR01590">
    <property type="entry name" value="HTHFIS"/>
</dbReference>
<dbReference type="PROSITE" id="PS00688">
    <property type="entry name" value="SIGMA54_INTERACT_3"/>
    <property type="match status" value="1"/>
</dbReference>
<feature type="domain" description="Sigma-54 factor interaction" evidence="8">
    <location>
        <begin position="276"/>
        <end position="505"/>
    </location>
</feature>
<dbReference type="PROSITE" id="PS50045">
    <property type="entry name" value="SIGMA54_INTERACT_4"/>
    <property type="match status" value="1"/>
</dbReference>
<dbReference type="PROSITE" id="PS50887">
    <property type="entry name" value="GGDEF"/>
    <property type="match status" value="1"/>
</dbReference>
<dbReference type="SUPFAM" id="SSF55073">
    <property type="entry name" value="Nucleotide cyclase"/>
    <property type="match status" value="1"/>
</dbReference>
<dbReference type="PANTHER" id="PTHR32071:SF122">
    <property type="entry name" value="SIGMA FACTOR"/>
    <property type="match status" value="1"/>
</dbReference>
<keyword evidence="5" id="KW-0804">Transcription</keyword>
<dbReference type="GO" id="GO:0006355">
    <property type="term" value="P:regulation of DNA-templated transcription"/>
    <property type="evidence" value="ECO:0007669"/>
    <property type="project" value="InterPro"/>
</dbReference>
<dbReference type="InterPro" id="IPR029787">
    <property type="entry name" value="Nucleotide_cyclase"/>
</dbReference>
<dbReference type="InterPro" id="IPR000160">
    <property type="entry name" value="GGDEF_dom"/>
</dbReference>
<protein>
    <submittedName>
        <fullName evidence="11">FHA domain-containing protein</fullName>
    </submittedName>
</protein>
<keyword evidence="1" id="KW-0547">Nucleotide-binding</keyword>
<dbReference type="Pfam" id="PF02954">
    <property type="entry name" value="HTH_8"/>
    <property type="match status" value="1"/>
</dbReference>
<dbReference type="Gene3D" id="3.30.70.270">
    <property type="match status" value="1"/>
</dbReference>
<dbReference type="GO" id="GO:0043565">
    <property type="term" value="F:sequence-specific DNA binding"/>
    <property type="evidence" value="ECO:0007669"/>
    <property type="project" value="InterPro"/>
</dbReference>
<evidence type="ECO:0000259" key="7">
    <source>
        <dbReference type="PROSITE" id="PS50006"/>
    </source>
</evidence>
<dbReference type="CDD" id="cd00093">
    <property type="entry name" value="HTH_XRE"/>
    <property type="match status" value="1"/>
</dbReference>
<dbReference type="SMART" id="SM00240">
    <property type="entry name" value="FHA"/>
    <property type="match status" value="1"/>
</dbReference>
<dbReference type="InterPro" id="IPR009057">
    <property type="entry name" value="Homeodomain-like_sf"/>
</dbReference>
<evidence type="ECO:0000313" key="11">
    <source>
        <dbReference type="EMBL" id="TKD01217.1"/>
    </source>
</evidence>
<evidence type="ECO:0000256" key="2">
    <source>
        <dbReference type="ARBA" id="ARBA00022840"/>
    </source>
</evidence>
<organism evidence="11 12">
    <name type="scientific">Polyangium fumosum</name>
    <dbReference type="NCBI Taxonomy" id="889272"/>
    <lineage>
        <taxon>Bacteria</taxon>
        <taxon>Pseudomonadati</taxon>
        <taxon>Myxococcota</taxon>
        <taxon>Polyangia</taxon>
        <taxon>Polyangiales</taxon>
        <taxon>Polyangiaceae</taxon>
        <taxon>Polyangium</taxon>
    </lineage>
</organism>
<keyword evidence="3" id="KW-0805">Transcription regulation</keyword>
<dbReference type="PROSITE" id="PS50006">
    <property type="entry name" value="FHA_DOMAIN"/>
    <property type="match status" value="1"/>
</dbReference>